<proteinExistence type="predicted"/>
<dbReference type="AlphaFoldDB" id="A0A4Z1T7B1"/>
<organism evidence="1 2">
    <name type="scientific">Giardia muris</name>
    <dbReference type="NCBI Taxonomy" id="5742"/>
    <lineage>
        <taxon>Eukaryota</taxon>
        <taxon>Metamonada</taxon>
        <taxon>Diplomonadida</taxon>
        <taxon>Hexamitidae</taxon>
        <taxon>Giardiinae</taxon>
        <taxon>Giardia</taxon>
    </lineage>
</organism>
<dbReference type="VEuPathDB" id="GiardiaDB:GMRT_12581"/>
<dbReference type="EMBL" id="VDLU01000002">
    <property type="protein sequence ID" value="TNJ28449.1"/>
    <property type="molecule type" value="Genomic_DNA"/>
</dbReference>
<dbReference type="Proteomes" id="UP000315496">
    <property type="component" value="Chromosome 2"/>
</dbReference>
<sequence length="157" mass="17439">MLEIPIPNAIFDPRMQGNPGAAIASHAIFEHIYTRELFTAENRYRREHGTQPIPGTEDGLYIKEPILPYVALASLSEFSLKSIKTIYLNIKTEGIGAGRNWDALLLKSIEEGHKGVVRMMPEILVEPIATYCIKQTVIGIRGLLGKKKASGVETSHR</sequence>
<gene>
    <name evidence="1" type="ORF">GMRT_12581</name>
</gene>
<protein>
    <submittedName>
        <fullName evidence="1">Uncharacterized protein</fullName>
    </submittedName>
</protein>
<reference evidence="1 2" key="1">
    <citation type="submission" date="2019-05" db="EMBL/GenBank/DDBJ databases">
        <title>The compact genome of Giardia muris reveals important steps in the evolution of intestinal protozoan parasites.</title>
        <authorList>
            <person name="Xu F."/>
            <person name="Jimenez-Gonzalez A."/>
            <person name="Einarsson E."/>
            <person name="Astvaldsson A."/>
            <person name="Peirasmaki D."/>
            <person name="Eckmann L."/>
            <person name="Andersson J.O."/>
            <person name="Svard S.G."/>
            <person name="Jerlstrom-Hultqvist J."/>
        </authorList>
    </citation>
    <scope>NUCLEOTIDE SEQUENCE [LARGE SCALE GENOMIC DNA]</scope>
    <source>
        <strain evidence="1 2">Roberts-Thomson</strain>
    </source>
</reference>
<evidence type="ECO:0000313" key="2">
    <source>
        <dbReference type="Proteomes" id="UP000315496"/>
    </source>
</evidence>
<name>A0A4Z1T7B1_GIAMU</name>
<accession>A0A4Z1T7B1</accession>
<comment type="caution">
    <text evidence="1">The sequence shown here is derived from an EMBL/GenBank/DDBJ whole genome shotgun (WGS) entry which is preliminary data.</text>
</comment>
<keyword evidence="2" id="KW-1185">Reference proteome</keyword>
<evidence type="ECO:0000313" key="1">
    <source>
        <dbReference type="EMBL" id="TNJ28449.1"/>
    </source>
</evidence>